<feature type="domain" description="DUF2345" evidence="1">
    <location>
        <begin position="4"/>
        <end position="50"/>
    </location>
</feature>
<dbReference type="Proteomes" id="UP000319722">
    <property type="component" value="Unassembled WGS sequence"/>
</dbReference>
<sequence length="146" mass="15598">MEANRITITAKEEVLVNGGSSYTRWTAGGIESGTLGLWRAHAASHSMVGPRSMGVNVRGEPELSLYDETFKLLDPKGNPMAHIPYALRGAGDIGHEAQTGKSGQTPRINTKSPEKLKFSLAWAEIFVDSDADKSPDTSGRGRAAST</sequence>
<proteinExistence type="predicted"/>
<evidence type="ECO:0000313" key="3">
    <source>
        <dbReference type="Proteomes" id="UP000319722"/>
    </source>
</evidence>
<organism evidence="2 3">
    <name type="scientific">Variovorax beijingensis</name>
    <dbReference type="NCBI Taxonomy" id="2496117"/>
    <lineage>
        <taxon>Bacteria</taxon>
        <taxon>Pseudomonadati</taxon>
        <taxon>Pseudomonadota</taxon>
        <taxon>Betaproteobacteria</taxon>
        <taxon>Burkholderiales</taxon>
        <taxon>Comamonadaceae</taxon>
        <taxon>Variovorax</taxon>
    </lineage>
</organism>
<reference evidence="2 3" key="1">
    <citation type="submission" date="2019-06" db="EMBL/GenBank/DDBJ databases">
        <title>Sorghum-associated microbial communities from plants grown in Nebraska, USA.</title>
        <authorList>
            <person name="Schachtman D."/>
        </authorList>
    </citation>
    <scope>NUCLEOTIDE SEQUENCE [LARGE SCALE GENOMIC DNA]</scope>
    <source>
        <strain evidence="2 3">T529</strain>
    </source>
</reference>
<dbReference type="Pfam" id="PF10106">
    <property type="entry name" value="DUF2345"/>
    <property type="match status" value="1"/>
</dbReference>
<name>A0A561C160_9BURK</name>
<gene>
    <name evidence="2" type="ORF">FB547_1061</name>
</gene>
<dbReference type="AlphaFoldDB" id="A0A561C160"/>
<evidence type="ECO:0000313" key="2">
    <source>
        <dbReference type="EMBL" id="TWD84919.1"/>
    </source>
</evidence>
<evidence type="ECO:0000259" key="1">
    <source>
        <dbReference type="Pfam" id="PF10106"/>
    </source>
</evidence>
<accession>A0A561C160</accession>
<comment type="caution">
    <text evidence="2">The sequence shown here is derived from an EMBL/GenBank/DDBJ whole genome shotgun (WGS) entry which is preliminary data.</text>
</comment>
<dbReference type="InterPro" id="IPR018769">
    <property type="entry name" value="VgrG2_DUF2345"/>
</dbReference>
<dbReference type="EMBL" id="VIVL01000006">
    <property type="protein sequence ID" value="TWD84919.1"/>
    <property type="molecule type" value="Genomic_DNA"/>
</dbReference>
<protein>
    <submittedName>
        <fullName evidence="2">Uncharacterized protein DUF2345</fullName>
    </submittedName>
</protein>